<evidence type="ECO:0000259" key="1">
    <source>
        <dbReference type="PROSITE" id="PS51819"/>
    </source>
</evidence>
<accession>A0A8J3BQK8</accession>
<dbReference type="InterPro" id="IPR029068">
    <property type="entry name" value="Glyas_Bleomycin-R_OHBP_Dase"/>
</dbReference>
<protein>
    <submittedName>
        <fullName evidence="2">Hydroxylase</fullName>
    </submittedName>
</protein>
<dbReference type="Gene3D" id="3.10.180.10">
    <property type="entry name" value="2,3-Dihydroxybiphenyl 1,2-Dioxygenase, domain 1"/>
    <property type="match status" value="2"/>
</dbReference>
<proteinExistence type="predicted"/>
<dbReference type="Proteomes" id="UP000662200">
    <property type="component" value="Unassembled WGS sequence"/>
</dbReference>
<reference evidence="2" key="1">
    <citation type="journal article" date="2014" name="Int. J. Syst. Evol. Microbiol.">
        <title>Complete genome sequence of Corynebacterium casei LMG S-19264T (=DSM 44701T), isolated from a smear-ripened cheese.</title>
        <authorList>
            <consortium name="US DOE Joint Genome Institute (JGI-PGF)"/>
            <person name="Walter F."/>
            <person name="Albersmeier A."/>
            <person name="Kalinowski J."/>
            <person name="Ruckert C."/>
        </authorList>
    </citation>
    <scope>NUCLEOTIDE SEQUENCE</scope>
    <source>
        <strain evidence="2">JCM 3091</strain>
    </source>
</reference>
<dbReference type="EMBL" id="BMQC01000024">
    <property type="protein sequence ID" value="GGK43149.1"/>
    <property type="molecule type" value="Genomic_DNA"/>
</dbReference>
<dbReference type="Pfam" id="PF00903">
    <property type="entry name" value="Glyoxalase"/>
    <property type="match status" value="2"/>
</dbReference>
<organism evidence="2 3">
    <name type="scientific">Pilimelia terevasa</name>
    <dbReference type="NCBI Taxonomy" id="53372"/>
    <lineage>
        <taxon>Bacteria</taxon>
        <taxon>Bacillati</taxon>
        <taxon>Actinomycetota</taxon>
        <taxon>Actinomycetes</taxon>
        <taxon>Micromonosporales</taxon>
        <taxon>Micromonosporaceae</taxon>
        <taxon>Pilimelia</taxon>
    </lineage>
</organism>
<name>A0A8J3BQK8_9ACTN</name>
<comment type="caution">
    <text evidence="2">The sequence shown here is derived from an EMBL/GenBank/DDBJ whole genome shotgun (WGS) entry which is preliminary data.</text>
</comment>
<dbReference type="RefSeq" id="WP_189115911.1">
    <property type="nucleotide sequence ID" value="NZ_BMQC01000024.1"/>
</dbReference>
<dbReference type="InterPro" id="IPR052164">
    <property type="entry name" value="Anthracycline_SecMetBiosynth"/>
</dbReference>
<evidence type="ECO:0000313" key="3">
    <source>
        <dbReference type="Proteomes" id="UP000662200"/>
    </source>
</evidence>
<dbReference type="PROSITE" id="PS51819">
    <property type="entry name" value="VOC"/>
    <property type="match status" value="2"/>
</dbReference>
<dbReference type="PANTHER" id="PTHR33993:SF10">
    <property type="entry name" value="CONSERVED PROTEIN"/>
    <property type="match status" value="1"/>
</dbReference>
<dbReference type="PANTHER" id="PTHR33993">
    <property type="entry name" value="GLYOXALASE-RELATED"/>
    <property type="match status" value="1"/>
</dbReference>
<evidence type="ECO:0000313" key="2">
    <source>
        <dbReference type="EMBL" id="GGK43149.1"/>
    </source>
</evidence>
<dbReference type="InterPro" id="IPR004360">
    <property type="entry name" value="Glyas_Fos-R_dOase_dom"/>
</dbReference>
<dbReference type="CDD" id="cd07247">
    <property type="entry name" value="SgaA_N_like"/>
    <property type="match status" value="1"/>
</dbReference>
<sequence>MTDFAPGTPCWLDLGTTDVAAATTFYGDLLGWTAEDLGPEANGYRLLRKDGRQVAGLGPATDPARGTSWAVHFATADLDESVALVRKHGGTVALEPMAVMDKGRLAVAQDPAGAYFSLWQAGTHPGAELVRAPGALHWVELFSTDRDGVTDFYRAVLGATTRDVALPGGLVYRLFDVGDEAVAGSLQITPEMGDMSSAWSVFFHVEDVDAVADAVVARGGRQIMRGDVPAGRMAMLLDPQDGFFSVMTPDPSFEM</sequence>
<feature type="domain" description="VOC" evidence="1">
    <location>
        <begin position="135"/>
        <end position="249"/>
    </location>
</feature>
<keyword evidence="3" id="KW-1185">Reference proteome</keyword>
<dbReference type="InterPro" id="IPR037523">
    <property type="entry name" value="VOC_core"/>
</dbReference>
<gene>
    <name evidence="2" type="ORF">GCM10010124_39980</name>
</gene>
<reference evidence="2" key="2">
    <citation type="submission" date="2020-09" db="EMBL/GenBank/DDBJ databases">
        <authorList>
            <person name="Sun Q."/>
            <person name="Ohkuma M."/>
        </authorList>
    </citation>
    <scope>NUCLEOTIDE SEQUENCE</scope>
    <source>
        <strain evidence="2">JCM 3091</strain>
    </source>
</reference>
<feature type="domain" description="VOC" evidence="1">
    <location>
        <begin position="8"/>
        <end position="121"/>
    </location>
</feature>
<dbReference type="AlphaFoldDB" id="A0A8J3BQK8"/>
<dbReference type="SUPFAM" id="SSF54593">
    <property type="entry name" value="Glyoxalase/Bleomycin resistance protein/Dihydroxybiphenyl dioxygenase"/>
    <property type="match status" value="1"/>
</dbReference>